<dbReference type="Proteomes" id="UP000232323">
    <property type="component" value="Unassembled WGS sequence"/>
</dbReference>
<feature type="compositionally biased region" description="Basic and acidic residues" evidence="1">
    <location>
        <begin position="73"/>
        <end position="83"/>
    </location>
</feature>
<accession>A0A250XP15</accession>
<protein>
    <submittedName>
        <fullName evidence="2">Uncharacterized protein</fullName>
    </submittedName>
</protein>
<name>A0A250XP15_9CHLO</name>
<feature type="region of interest" description="Disordered" evidence="1">
    <location>
        <begin position="60"/>
        <end position="88"/>
    </location>
</feature>
<feature type="compositionally biased region" description="Basic residues" evidence="1">
    <location>
        <begin position="62"/>
        <end position="72"/>
    </location>
</feature>
<keyword evidence="3" id="KW-1185">Reference proteome</keyword>
<sequence>MADAPPGALKMGERDHKDKVLQERLDRRGEIMAGCMRKFMINYWMSRQIMLDEMRALEAAKRSGKRKKKGKKGAKDSKDLQGDKKKRKIKTPVQEAWALFLSELDDRINKRKRCNLEDIYRGVLTLTNHEKRAFSSIVATSDNKKVLPTEGLNVNLLNIRQMIVASAVALDATVDDHRATILSSGGMIKAVSKGTSEVQLLDLGFKESDLLRAGFSRQDVLSFAIHNPVHLYKMGASVHEVLGVDFAAAAVQSSSFDNAPTTLLLSSSATAKKNEQQYGGVHGARLLLQAGYSVDALLESSLLVVDSSSAAAAAAAANAGGSIIMSAGDGRFNRFTTLNSSDAAGAAVSFSSSPVVHSSWDIGKAAGALGMDYEIGLQSSGDETKAVERLTYSSAFLQSGSFLPKPAKAPIIDYMSHLCGDDMNNSSSCRVSGLSLVKQIDTSTAAALDLSASFQALFRIRES</sequence>
<dbReference type="OrthoDB" id="536305at2759"/>
<organism evidence="2 3">
    <name type="scientific">Chlamydomonas eustigma</name>
    <dbReference type="NCBI Taxonomy" id="1157962"/>
    <lineage>
        <taxon>Eukaryota</taxon>
        <taxon>Viridiplantae</taxon>
        <taxon>Chlorophyta</taxon>
        <taxon>core chlorophytes</taxon>
        <taxon>Chlorophyceae</taxon>
        <taxon>CS clade</taxon>
        <taxon>Chlamydomonadales</taxon>
        <taxon>Chlamydomonadaceae</taxon>
        <taxon>Chlamydomonas</taxon>
    </lineage>
</organism>
<dbReference type="AlphaFoldDB" id="A0A250XP15"/>
<evidence type="ECO:0000313" key="3">
    <source>
        <dbReference type="Proteomes" id="UP000232323"/>
    </source>
</evidence>
<proteinExistence type="predicted"/>
<gene>
    <name evidence="2" type="ORF">CEUSTIGMA_g12246.t1</name>
</gene>
<evidence type="ECO:0000256" key="1">
    <source>
        <dbReference type="SAM" id="MobiDB-lite"/>
    </source>
</evidence>
<reference evidence="2 3" key="1">
    <citation type="submission" date="2017-08" db="EMBL/GenBank/DDBJ databases">
        <title>Acidophilic green algal genome provides insights into adaptation to an acidic environment.</title>
        <authorList>
            <person name="Hirooka S."/>
            <person name="Hirose Y."/>
            <person name="Kanesaki Y."/>
            <person name="Higuchi S."/>
            <person name="Fujiwara T."/>
            <person name="Onuma R."/>
            <person name="Era A."/>
            <person name="Ohbayashi R."/>
            <person name="Uzuka A."/>
            <person name="Nozaki H."/>
            <person name="Yoshikawa H."/>
            <person name="Miyagishima S.Y."/>
        </authorList>
    </citation>
    <scope>NUCLEOTIDE SEQUENCE [LARGE SCALE GENOMIC DNA]</scope>
    <source>
        <strain evidence="2 3">NIES-2499</strain>
    </source>
</reference>
<evidence type="ECO:0000313" key="2">
    <source>
        <dbReference type="EMBL" id="GAX84825.1"/>
    </source>
</evidence>
<dbReference type="EMBL" id="BEGY01000137">
    <property type="protein sequence ID" value="GAX84825.1"/>
    <property type="molecule type" value="Genomic_DNA"/>
</dbReference>
<comment type="caution">
    <text evidence="2">The sequence shown here is derived from an EMBL/GenBank/DDBJ whole genome shotgun (WGS) entry which is preliminary data.</text>
</comment>